<keyword evidence="2 4" id="KW-0238">DNA-binding</keyword>
<feature type="DNA-binding region" description="H-T-H motif" evidence="4">
    <location>
        <begin position="35"/>
        <end position="54"/>
    </location>
</feature>
<dbReference type="PRINTS" id="PR00455">
    <property type="entry name" value="HTHTETR"/>
</dbReference>
<evidence type="ECO:0000256" key="4">
    <source>
        <dbReference type="PROSITE-ProRule" id="PRU00335"/>
    </source>
</evidence>
<dbReference type="Pfam" id="PF00440">
    <property type="entry name" value="TetR_N"/>
    <property type="match status" value="1"/>
</dbReference>
<evidence type="ECO:0000259" key="5">
    <source>
        <dbReference type="PROSITE" id="PS50977"/>
    </source>
</evidence>
<evidence type="ECO:0000313" key="7">
    <source>
        <dbReference type="Proteomes" id="UP000285970"/>
    </source>
</evidence>
<dbReference type="GO" id="GO:0003700">
    <property type="term" value="F:DNA-binding transcription factor activity"/>
    <property type="evidence" value="ECO:0007669"/>
    <property type="project" value="TreeGrafter"/>
</dbReference>
<dbReference type="Gene3D" id="1.10.357.10">
    <property type="entry name" value="Tetracycline Repressor, domain 2"/>
    <property type="match status" value="1"/>
</dbReference>
<keyword evidence="3" id="KW-0804">Transcription</keyword>
<accession>A0A3S3LSE9</accession>
<dbReference type="PROSITE" id="PS50977">
    <property type="entry name" value="HTH_TETR_2"/>
    <property type="match status" value="1"/>
</dbReference>
<protein>
    <submittedName>
        <fullName evidence="6">TetR/AcrR family transcriptional regulator</fullName>
    </submittedName>
</protein>
<comment type="caution">
    <text evidence="6">The sequence shown here is derived from an EMBL/GenBank/DDBJ whole genome shotgun (WGS) entry which is preliminary data.</text>
</comment>
<dbReference type="PANTHER" id="PTHR30055">
    <property type="entry name" value="HTH-TYPE TRANSCRIPTIONAL REGULATOR RUTR"/>
    <property type="match status" value="1"/>
</dbReference>
<evidence type="ECO:0000256" key="2">
    <source>
        <dbReference type="ARBA" id="ARBA00023125"/>
    </source>
</evidence>
<dbReference type="AlphaFoldDB" id="A0A3S3LSE9"/>
<dbReference type="SUPFAM" id="SSF48498">
    <property type="entry name" value="Tetracyclin repressor-like, C-terminal domain"/>
    <property type="match status" value="1"/>
</dbReference>
<feature type="domain" description="HTH tetR-type" evidence="5">
    <location>
        <begin position="12"/>
        <end position="72"/>
    </location>
</feature>
<proteinExistence type="predicted"/>
<dbReference type="InterPro" id="IPR001647">
    <property type="entry name" value="HTH_TetR"/>
</dbReference>
<organism evidence="6 7">
    <name type="scientific">Microbacterium enclense</name>
    <dbReference type="NCBI Taxonomy" id="993073"/>
    <lineage>
        <taxon>Bacteria</taxon>
        <taxon>Bacillati</taxon>
        <taxon>Actinomycetota</taxon>
        <taxon>Actinomycetes</taxon>
        <taxon>Micrococcales</taxon>
        <taxon>Microbacteriaceae</taxon>
        <taxon>Microbacterium</taxon>
    </lineage>
</organism>
<dbReference type="InterPro" id="IPR009057">
    <property type="entry name" value="Homeodomain-like_sf"/>
</dbReference>
<sequence length="193" mass="20634">MAHTRSGPVRSEAARRSILAAAAEIFAERGYDHLTIEGIASRAGVGKQTIYRWWSSKSDIVAECLLERSLLPDELTLPDTGDLRRDLTAWLRSIAAIMDGGQGEALMRSLIAAATENAEIGRRLRDSLADADSLAGRLASAAGTEPHLTADTPFAELSEALVGAIVLRVLSRSPLHDAVIDRLLTATLGPSRP</sequence>
<reference evidence="6 7" key="1">
    <citation type="journal article" date="2018" name="Front. Microbiol.">
        <title>Novel Insights Into Bacterial Dimethylsulfoniopropionate Catabolism in the East China Sea.</title>
        <authorList>
            <person name="Liu J."/>
            <person name="Liu J."/>
            <person name="Zhang S.H."/>
            <person name="Liang J."/>
            <person name="Lin H."/>
            <person name="Song D."/>
            <person name="Yang G.P."/>
            <person name="Todd J.D."/>
            <person name="Zhang X.H."/>
        </authorList>
    </citation>
    <scope>NUCLEOTIDE SEQUENCE [LARGE SCALE GENOMIC DNA]</scope>
    <source>
        <strain evidence="6 7">ZYFD042</strain>
    </source>
</reference>
<evidence type="ECO:0000313" key="6">
    <source>
        <dbReference type="EMBL" id="RWR15894.1"/>
    </source>
</evidence>
<name>A0A3S3LSE9_9MICO</name>
<dbReference type="EMBL" id="RBZY01000076">
    <property type="protein sequence ID" value="RWR15894.1"/>
    <property type="molecule type" value="Genomic_DNA"/>
</dbReference>
<evidence type="ECO:0000256" key="3">
    <source>
        <dbReference type="ARBA" id="ARBA00023163"/>
    </source>
</evidence>
<dbReference type="GO" id="GO:0000976">
    <property type="term" value="F:transcription cis-regulatory region binding"/>
    <property type="evidence" value="ECO:0007669"/>
    <property type="project" value="TreeGrafter"/>
</dbReference>
<dbReference type="SUPFAM" id="SSF46689">
    <property type="entry name" value="Homeodomain-like"/>
    <property type="match status" value="1"/>
</dbReference>
<evidence type="ECO:0000256" key="1">
    <source>
        <dbReference type="ARBA" id="ARBA00023015"/>
    </source>
</evidence>
<dbReference type="Proteomes" id="UP000285970">
    <property type="component" value="Unassembled WGS sequence"/>
</dbReference>
<dbReference type="InterPro" id="IPR036271">
    <property type="entry name" value="Tet_transcr_reg_TetR-rel_C_sf"/>
</dbReference>
<dbReference type="OrthoDB" id="9796019at2"/>
<dbReference type="Pfam" id="PF16859">
    <property type="entry name" value="TetR_C_11"/>
    <property type="match status" value="1"/>
</dbReference>
<dbReference type="InterPro" id="IPR011075">
    <property type="entry name" value="TetR_C"/>
</dbReference>
<gene>
    <name evidence="6" type="ORF">D8Y23_14990</name>
</gene>
<dbReference type="PANTHER" id="PTHR30055:SF148">
    <property type="entry name" value="TETR-FAMILY TRANSCRIPTIONAL REGULATOR"/>
    <property type="match status" value="1"/>
</dbReference>
<dbReference type="InterPro" id="IPR050109">
    <property type="entry name" value="HTH-type_TetR-like_transc_reg"/>
</dbReference>
<keyword evidence="1" id="KW-0805">Transcription regulation</keyword>
<dbReference type="RefSeq" id="WP_128218878.1">
    <property type="nucleotide sequence ID" value="NZ_RBZY01000076.1"/>
</dbReference>